<dbReference type="Gene3D" id="3.80.10.10">
    <property type="entry name" value="Ribonuclease Inhibitor"/>
    <property type="match status" value="1"/>
</dbReference>
<accession>A0A835XFK2</accession>
<dbReference type="GO" id="GO:0048471">
    <property type="term" value="C:perinuclear region of cytoplasm"/>
    <property type="evidence" value="ECO:0007669"/>
    <property type="project" value="TreeGrafter"/>
</dbReference>
<keyword evidence="4" id="KW-0677">Repeat</keyword>
<dbReference type="GO" id="GO:0005930">
    <property type="term" value="C:axoneme"/>
    <property type="evidence" value="ECO:0007669"/>
    <property type="project" value="UniProtKB-SubCell"/>
</dbReference>
<name>A0A835XFK2_9CHLO</name>
<keyword evidence="6" id="KW-1185">Reference proteome</keyword>
<evidence type="ECO:0000256" key="3">
    <source>
        <dbReference type="ARBA" id="ARBA00022614"/>
    </source>
</evidence>
<dbReference type="GO" id="GO:0031267">
    <property type="term" value="F:small GTPase binding"/>
    <property type="evidence" value="ECO:0007669"/>
    <property type="project" value="TreeGrafter"/>
</dbReference>
<dbReference type="Proteomes" id="UP000612055">
    <property type="component" value="Unassembled WGS sequence"/>
</dbReference>
<evidence type="ECO:0000313" key="5">
    <source>
        <dbReference type="EMBL" id="KAG2482791.1"/>
    </source>
</evidence>
<protein>
    <submittedName>
        <fullName evidence="5">Uncharacterized protein</fullName>
    </submittedName>
</protein>
<dbReference type="GO" id="GO:0005634">
    <property type="term" value="C:nucleus"/>
    <property type="evidence" value="ECO:0007669"/>
    <property type="project" value="TreeGrafter"/>
</dbReference>
<dbReference type="GO" id="GO:0006913">
    <property type="term" value="P:nucleocytoplasmic transport"/>
    <property type="evidence" value="ECO:0007669"/>
    <property type="project" value="TreeGrafter"/>
</dbReference>
<dbReference type="InterPro" id="IPR027038">
    <property type="entry name" value="RanGap"/>
</dbReference>
<dbReference type="SMART" id="SM00368">
    <property type="entry name" value="LRR_RI"/>
    <property type="match status" value="3"/>
</dbReference>
<dbReference type="InterPro" id="IPR032675">
    <property type="entry name" value="LRR_dom_sf"/>
</dbReference>
<comment type="subcellular location">
    <subcellularLocation>
        <location evidence="1">Cytoplasm</location>
        <location evidence="1">Cytoskeleton</location>
        <location evidence="1">Cilium axoneme</location>
    </subcellularLocation>
</comment>
<proteinExistence type="predicted"/>
<dbReference type="Pfam" id="PF13516">
    <property type="entry name" value="LRR_6"/>
    <property type="match status" value="2"/>
</dbReference>
<comment type="caution">
    <text evidence="5">The sequence shown here is derived from an EMBL/GenBank/DDBJ whole genome shotgun (WGS) entry which is preliminary data.</text>
</comment>
<evidence type="ECO:0000313" key="6">
    <source>
        <dbReference type="Proteomes" id="UP000612055"/>
    </source>
</evidence>
<dbReference type="EMBL" id="JAEHOE010000202">
    <property type="protein sequence ID" value="KAG2482791.1"/>
    <property type="molecule type" value="Genomic_DNA"/>
</dbReference>
<keyword evidence="3" id="KW-0433">Leucine-rich repeat</keyword>
<evidence type="ECO:0000256" key="2">
    <source>
        <dbReference type="ARBA" id="ARBA00022468"/>
    </source>
</evidence>
<dbReference type="AlphaFoldDB" id="A0A835XFK2"/>
<dbReference type="GO" id="GO:0005829">
    <property type="term" value="C:cytosol"/>
    <property type="evidence" value="ECO:0007669"/>
    <property type="project" value="TreeGrafter"/>
</dbReference>
<sequence length="151" mass="15642">MRSLARGMAVAALRGGSQRPAQAPASSSSDFGPTLERLVSLCPRLQRLNLASNALGNDGALALARCLPACACLQELDLRGNGIGDVGLAALAGALPLVHTLEVLTIWGNHFGPGACRALAEALAQPALARLRTDVRPYVVDGEHCLALQEV</sequence>
<gene>
    <name evidence="5" type="ORF">HYH03_018328</name>
</gene>
<organism evidence="5 6">
    <name type="scientific">Edaphochlamys debaryana</name>
    <dbReference type="NCBI Taxonomy" id="47281"/>
    <lineage>
        <taxon>Eukaryota</taxon>
        <taxon>Viridiplantae</taxon>
        <taxon>Chlorophyta</taxon>
        <taxon>core chlorophytes</taxon>
        <taxon>Chlorophyceae</taxon>
        <taxon>CS clade</taxon>
        <taxon>Chlamydomonadales</taxon>
        <taxon>Chlamydomonadales incertae sedis</taxon>
        <taxon>Edaphochlamys</taxon>
    </lineage>
</organism>
<dbReference type="SUPFAM" id="SSF52047">
    <property type="entry name" value="RNI-like"/>
    <property type="match status" value="1"/>
</dbReference>
<dbReference type="GO" id="GO:0005096">
    <property type="term" value="F:GTPase activator activity"/>
    <property type="evidence" value="ECO:0007669"/>
    <property type="project" value="UniProtKB-KW"/>
</dbReference>
<dbReference type="InterPro" id="IPR001611">
    <property type="entry name" value="Leu-rich_rpt"/>
</dbReference>
<evidence type="ECO:0000256" key="1">
    <source>
        <dbReference type="ARBA" id="ARBA00004430"/>
    </source>
</evidence>
<keyword evidence="2" id="KW-0343">GTPase activation</keyword>
<evidence type="ECO:0000256" key="4">
    <source>
        <dbReference type="ARBA" id="ARBA00022737"/>
    </source>
</evidence>
<dbReference type="PANTHER" id="PTHR24113:SF12">
    <property type="entry name" value="RAN GTPASE-ACTIVATING PROTEIN 1"/>
    <property type="match status" value="1"/>
</dbReference>
<dbReference type="PANTHER" id="PTHR24113">
    <property type="entry name" value="RAN GTPASE-ACTIVATING PROTEIN 1"/>
    <property type="match status" value="1"/>
</dbReference>
<reference evidence="5" key="1">
    <citation type="journal article" date="2020" name="bioRxiv">
        <title>Comparative genomics of Chlamydomonas.</title>
        <authorList>
            <person name="Craig R.J."/>
            <person name="Hasan A.R."/>
            <person name="Ness R.W."/>
            <person name="Keightley P.D."/>
        </authorList>
    </citation>
    <scope>NUCLEOTIDE SEQUENCE</scope>
    <source>
        <strain evidence="5">CCAP 11/70</strain>
    </source>
</reference>